<evidence type="ECO:0000256" key="2">
    <source>
        <dbReference type="ARBA" id="ARBA00022679"/>
    </source>
</evidence>
<keyword evidence="2 4" id="KW-0808">Transferase</keyword>
<reference evidence="4" key="1">
    <citation type="submission" date="2016-07" db="EMBL/GenBank/DDBJ databases">
        <title>De novo transcriptome assembly of four accessions of the metal hyperaccumulator plant Noccaea caerulescens.</title>
        <authorList>
            <person name="Blande D."/>
            <person name="Halimaa P."/>
            <person name="Tervahauta A.I."/>
            <person name="Aarts M.G."/>
            <person name="Karenlampi S.O."/>
        </authorList>
    </citation>
    <scope>NUCLEOTIDE SEQUENCE</scope>
</reference>
<name>A0A1J3E586_NOCCA</name>
<accession>A0A1J3E586</accession>
<organism evidence="4">
    <name type="scientific">Noccaea caerulescens</name>
    <name type="common">Alpine penny-cress</name>
    <name type="synonym">Thlaspi caerulescens</name>
    <dbReference type="NCBI Taxonomy" id="107243"/>
    <lineage>
        <taxon>Eukaryota</taxon>
        <taxon>Viridiplantae</taxon>
        <taxon>Streptophyta</taxon>
        <taxon>Embryophyta</taxon>
        <taxon>Tracheophyta</taxon>
        <taxon>Spermatophyta</taxon>
        <taxon>Magnoliopsida</taxon>
        <taxon>eudicotyledons</taxon>
        <taxon>Gunneridae</taxon>
        <taxon>Pentapetalae</taxon>
        <taxon>rosids</taxon>
        <taxon>malvids</taxon>
        <taxon>Brassicales</taxon>
        <taxon>Brassicaceae</taxon>
        <taxon>Coluteocarpeae</taxon>
        <taxon>Noccaea</taxon>
    </lineage>
</organism>
<evidence type="ECO:0000256" key="3">
    <source>
        <dbReference type="ARBA" id="ARBA00023315"/>
    </source>
</evidence>
<dbReference type="Gene3D" id="3.30.559.10">
    <property type="entry name" value="Chloramphenicol acetyltransferase-like domain"/>
    <property type="match status" value="2"/>
</dbReference>
<comment type="similarity">
    <text evidence="1">Belongs to the plant acyltransferase family.</text>
</comment>
<dbReference type="Pfam" id="PF02458">
    <property type="entry name" value="Transferase"/>
    <property type="match status" value="1"/>
</dbReference>
<sequence length="439" mass="48828">MELKLKVIRREVIKPASPSPRDHLQLSILDLSCPAIYVSTIFFYKAEDLVTVSSEKLKSSLSETLSRFYPLAGQIDGVSINCYDEGAVFTEERTDLLLPDFLKNLNTDSLEDLRPKISPGDSPVKWPLLSVKVTFFGSRSGFAISVCASHRICDASSLLTFVTDWSATTAKKKTNVSTLQFAETKIYPPPPPHMASQSPPPTDHTNANLTKKCVMNRFVFESSKIAELKRNAASESVLVPTRVEAITSLIWKCARNASRSNLMAPRPTLMYQAVDLRLRVPSNVLSRDAIGNLQTAFFLKKDAESELEIRETVAAFRKAKEVVNKVIQENLQGDTLGQGLMNVMGKLVSEYKPDIDIYTMSSWCGKPFYEVDFGWGSPVWMGSASHTIYDDNMVYVVLMDSKDGEGVEAWISLPKQDMSVFVCDQDLLAYAVLNPPVLV</sequence>
<dbReference type="InterPro" id="IPR023213">
    <property type="entry name" value="CAT-like_dom_sf"/>
</dbReference>
<evidence type="ECO:0000256" key="1">
    <source>
        <dbReference type="ARBA" id="ARBA00009861"/>
    </source>
</evidence>
<dbReference type="PANTHER" id="PTHR31623">
    <property type="entry name" value="F21J9.9"/>
    <property type="match status" value="1"/>
</dbReference>
<keyword evidence="3 4" id="KW-0012">Acyltransferase</keyword>
<gene>
    <name evidence="4" type="ORF">GA_TR4212_c0_g1_i1_g.14617</name>
</gene>
<proteinExistence type="inferred from homology"/>
<dbReference type="AlphaFoldDB" id="A0A1J3E586"/>
<dbReference type="EMBL" id="GEVI01004999">
    <property type="protein sequence ID" value="JAU27321.1"/>
    <property type="molecule type" value="Transcribed_RNA"/>
</dbReference>
<dbReference type="GO" id="GO:0016746">
    <property type="term" value="F:acyltransferase activity"/>
    <property type="evidence" value="ECO:0007669"/>
    <property type="project" value="UniProtKB-KW"/>
</dbReference>
<dbReference type="PANTHER" id="PTHR31623:SF119">
    <property type="entry name" value="BAHD ACYLTRANSFERASE BIA1"/>
    <property type="match status" value="1"/>
</dbReference>
<protein>
    <submittedName>
        <fullName evidence="4">BAHD acyltransferase</fullName>
    </submittedName>
</protein>
<evidence type="ECO:0000313" key="4">
    <source>
        <dbReference type="EMBL" id="JAU27321.1"/>
    </source>
</evidence>